<sequence length="221" mass="24970">MLHALSRLRGLAWQSLRHWLLVCGIAWLGMLAGTAHAIEVSEPRLEYGDGGWNLSVNFEFELPPALEDAINKGIPLYFVTEFDLNRPRWYWFDEKPVSVRRTVRVAYHPLTRQYRVSTGGLQLPFAKLSDALGFVKRVRGWRVIERSAVKPGIPYLAEVRIRLDVSQLPKPFQINAVNTSDWNLSSDWLRFPVTIPEVPGAAVPGTLFLGTAPLHDSGRAE</sequence>
<comment type="caution">
    <text evidence="1">The sequence shown here is derived from an EMBL/GenBank/DDBJ whole genome shotgun (WGS) entry which is preliminary data.</text>
</comment>
<dbReference type="EMBL" id="AKCV02000025">
    <property type="protein sequence ID" value="TMS57303.1"/>
    <property type="molecule type" value="Genomic_DNA"/>
</dbReference>
<protein>
    <submittedName>
        <fullName evidence="1">DUF4390 domain-containing protein</fullName>
    </submittedName>
</protein>
<name>A0ACD3SMB8_9BURK</name>
<accession>A0ACD3SMB8</accession>
<organism evidence="1 2">
    <name type="scientific">Imbroritus primus</name>
    <dbReference type="NCBI Taxonomy" id="3058603"/>
    <lineage>
        <taxon>Bacteria</taxon>
        <taxon>Pseudomonadati</taxon>
        <taxon>Pseudomonadota</taxon>
        <taxon>Betaproteobacteria</taxon>
        <taxon>Burkholderiales</taxon>
        <taxon>Burkholderiaceae</taxon>
        <taxon>Imbroritus</taxon>
    </lineage>
</organism>
<reference evidence="1" key="1">
    <citation type="submission" date="2019-05" db="EMBL/GenBank/DDBJ databases">
        <title>Revised genome assembly of Burkholderiaceae (previously Ralstonia) sp. PBA.</title>
        <authorList>
            <person name="Gan H.M."/>
        </authorList>
    </citation>
    <scope>NUCLEOTIDE SEQUENCE</scope>
    <source>
        <strain evidence="1">PBA</strain>
    </source>
</reference>
<dbReference type="Proteomes" id="UP000004277">
    <property type="component" value="Unassembled WGS sequence"/>
</dbReference>
<keyword evidence="2" id="KW-1185">Reference proteome</keyword>
<proteinExistence type="predicted"/>
<gene>
    <name evidence="1" type="ORF">MW7_013435</name>
</gene>
<evidence type="ECO:0000313" key="2">
    <source>
        <dbReference type="Proteomes" id="UP000004277"/>
    </source>
</evidence>
<evidence type="ECO:0000313" key="1">
    <source>
        <dbReference type="EMBL" id="TMS57303.1"/>
    </source>
</evidence>